<evidence type="ECO:0000256" key="1">
    <source>
        <dbReference type="ARBA" id="ARBA00004123"/>
    </source>
</evidence>
<dbReference type="GO" id="GO:0005737">
    <property type="term" value="C:cytoplasm"/>
    <property type="evidence" value="ECO:0007669"/>
    <property type="project" value="TreeGrafter"/>
</dbReference>
<dbReference type="EMBL" id="KV722476">
    <property type="protein sequence ID" value="OCH87708.1"/>
    <property type="molecule type" value="Genomic_DNA"/>
</dbReference>
<evidence type="ECO:0000256" key="2">
    <source>
        <dbReference type="ARBA" id="ARBA00007991"/>
    </source>
</evidence>
<reference evidence="8 9" key="1">
    <citation type="submission" date="2016-07" db="EMBL/GenBank/DDBJ databases">
        <title>Draft genome of the white-rot fungus Obba rivulosa 3A-2.</title>
        <authorList>
            <consortium name="DOE Joint Genome Institute"/>
            <person name="Miettinen O."/>
            <person name="Riley R."/>
            <person name="Acob R."/>
            <person name="Barry K."/>
            <person name="Cullen D."/>
            <person name="De Vries R."/>
            <person name="Hainaut M."/>
            <person name="Hatakka A."/>
            <person name="Henrissat B."/>
            <person name="Hilden K."/>
            <person name="Kuo R."/>
            <person name="Labutti K."/>
            <person name="Lipzen A."/>
            <person name="Makela M.R."/>
            <person name="Sandor L."/>
            <person name="Spatafora J.W."/>
            <person name="Grigoriev I.V."/>
            <person name="Hibbett D.S."/>
        </authorList>
    </citation>
    <scope>NUCLEOTIDE SEQUENCE [LARGE SCALE GENOMIC DNA]</scope>
    <source>
        <strain evidence="8 9">3A-2</strain>
    </source>
</reference>
<dbReference type="InterPro" id="IPR040520">
    <property type="entry name" value="Importin_rep_3"/>
</dbReference>
<dbReference type="InterPro" id="IPR040709">
    <property type="entry name" value="Importin_rep_1"/>
</dbReference>
<evidence type="ECO:0000256" key="4">
    <source>
        <dbReference type="ARBA" id="ARBA00022448"/>
    </source>
</evidence>
<dbReference type="SUPFAM" id="SSF48371">
    <property type="entry name" value="ARM repeat"/>
    <property type="match status" value="1"/>
</dbReference>
<keyword evidence="9" id="KW-1185">Reference proteome</keyword>
<evidence type="ECO:0000313" key="9">
    <source>
        <dbReference type="Proteomes" id="UP000250043"/>
    </source>
</evidence>
<organism evidence="8 9">
    <name type="scientific">Obba rivulosa</name>
    <dbReference type="NCBI Taxonomy" id="1052685"/>
    <lineage>
        <taxon>Eukaryota</taxon>
        <taxon>Fungi</taxon>
        <taxon>Dikarya</taxon>
        <taxon>Basidiomycota</taxon>
        <taxon>Agaricomycotina</taxon>
        <taxon>Agaricomycetes</taxon>
        <taxon>Polyporales</taxon>
        <taxon>Gelatoporiaceae</taxon>
        <taxon>Obba</taxon>
    </lineage>
</organism>
<keyword evidence="4" id="KW-0813">Transport</keyword>
<keyword evidence="6" id="KW-0539">Nucleus</keyword>
<comment type="subcellular location">
    <subcellularLocation>
        <location evidence="1">Nucleus</location>
    </subcellularLocation>
</comment>
<keyword evidence="5" id="KW-0677">Repeat</keyword>
<dbReference type="GO" id="GO:0005634">
    <property type="term" value="C:nucleus"/>
    <property type="evidence" value="ECO:0007669"/>
    <property type="project" value="UniProtKB-SubCell"/>
</dbReference>
<evidence type="ECO:0000259" key="7">
    <source>
        <dbReference type="Pfam" id="PF08389"/>
    </source>
</evidence>
<dbReference type="InterPro" id="IPR016024">
    <property type="entry name" value="ARM-type_fold"/>
</dbReference>
<evidence type="ECO:0000256" key="5">
    <source>
        <dbReference type="ARBA" id="ARBA00022737"/>
    </source>
</evidence>
<dbReference type="InterPro" id="IPR051345">
    <property type="entry name" value="Importin_beta-like_NTR"/>
</dbReference>
<dbReference type="Proteomes" id="UP000250043">
    <property type="component" value="Unassembled WGS sequence"/>
</dbReference>
<evidence type="ECO:0000313" key="8">
    <source>
        <dbReference type="EMBL" id="OCH87708.1"/>
    </source>
</evidence>
<name>A0A8E2AN26_9APHY</name>
<dbReference type="AlphaFoldDB" id="A0A8E2AN26"/>
<dbReference type="Pfam" id="PF18773">
    <property type="entry name" value="Importin_rep"/>
    <property type="match status" value="1"/>
</dbReference>
<dbReference type="GO" id="GO:0006606">
    <property type="term" value="P:protein import into nucleus"/>
    <property type="evidence" value="ECO:0007669"/>
    <property type="project" value="TreeGrafter"/>
</dbReference>
<protein>
    <recommendedName>
        <fullName evidence="3">Importin-13</fullName>
    </recommendedName>
</protein>
<dbReference type="Pfam" id="PF08389">
    <property type="entry name" value="Xpo1"/>
    <property type="match status" value="1"/>
</dbReference>
<evidence type="ECO:0000256" key="6">
    <source>
        <dbReference type="ARBA" id="ARBA00023242"/>
    </source>
</evidence>
<dbReference type="PANTHER" id="PTHR12363:SF33">
    <property type="entry name" value="IMPORTIN-13"/>
    <property type="match status" value="1"/>
</dbReference>
<dbReference type="OrthoDB" id="2016913at2759"/>
<evidence type="ECO:0000256" key="3">
    <source>
        <dbReference type="ARBA" id="ARBA00016020"/>
    </source>
</evidence>
<proteinExistence type="inferred from homology"/>
<dbReference type="Pfam" id="PF18806">
    <property type="entry name" value="Importin_rep_3"/>
    <property type="match status" value="1"/>
</dbReference>
<dbReference type="InterPro" id="IPR013598">
    <property type="entry name" value="Exportin-1/Importin-b-like"/>
</dbReference>
<dbReference type="PANTHER" id="PTHR12363">
    <property type="entry name" value="TRANSPORTIN 3 AND IMPORTIN 13"/>
    <property type="match status" value="1"/>
</dbReference>
<dbReference type="InterPro" id="IPR011989">
    <property type="entry name" value="ARM-like"/>
</dbReference>
<gene>
    <name evidence="8" type="ORF">OBBRIDRAFT_137292</name>
</gene>
<dbReference type="Gene3D" id="1.25.10.10">
    <property type="entry name" value="Leucine-rich Repeat Variant"/>
    <property type="match status" value="1"/>
</dbReference>
<feature type="domain" description="Exportin-1/Importin-beta-like" evidence="7">
    <location>
        <begin position="112"/>
        <end position="244"/>
    </location>
</feature>
<accession>A0A8E2AN26</accession>
<comment type="similarity">
    <text evidence="2">Belongs to the importin beta family.</text>
</comment>
<sequence>MATTFLPVLPQSAIEGAIHVIQQAYAPQTLVSSDDQRRLQQQLFEIQKQWEAWGLVIPFLEHADPNVQFFGAHTAQVKIARDWATFPRENALQLRDMILEITSRAILSGRNKVILRKLFVATTALALKIYPTDPSQWPDWLLSTVHVLSNRGASGEHLLDFLAIVAEEVETADLLGSSKTEMQSSLYSATPMVRQAIASCVSAPRPHHSPNELNSALKCLQAWVPVFPASDLTPLLPVIMSLLDPISMDGSLTFEETSFVPASDTLQEIMTKSAFSDGSGRKTLTEPLLLWMNRYGDMIIKETTQNGFVDAVSHSFCKLIVALGDHSTMYLATNVSSTTPADPQPPHPSPLPSQGHLVQTFLRQILAYTSLPGYYGVDEEESELTLGFWYLYQEALWNSEYDLDSDNSTGENRVAQDMTLTKGLYFELVQALRRKAVWPPKSILSHWARDQRDKFQAYRRDVGDTLINAYYLLRDDMLGYLVTDAAERLDGMQDKQGWEEVEATLHCIMALQEAIPIEDDPNLKRLFGSDILGRLPTAGNDRVRRTALLLIGEYASWFTTQPVQPPGSSVPSLLLNAISYLVPALTASALCLPAANSLRSLCDANRTALAPHISAFGELHARLPNIPDTEKSKVLQSIASVIQALPPDEEIAPVEVIVNPVLVKLFEALQPSSLLPEEARMVVIQQLETIAGVARGLTRTTDSLLVLDDLPEVQHGSEPMKDARNDSRVVALRDAILRAIRDVVDLWSTDALVSDALSEVIKAITALPSDTTLLSLSPGPLLEIVCIAAQRQLTAVWLTLATMLIIQLDPPSLLPSTFKSIPDDAAQDIVLNVLVVLLQTCLNAFAASGAMEANPDIVQAFFNCMDTVAQHFVAAFYRLPPDLFNALMQSAIASLSLQERYSLVAACTFLGSLINRTATKDELEDAKNGLARVYGLPIMKALLHGFAGVAPRSATPNLIELLSTLVTRFPAESRKWVPEVLYADDFVPSKATPDAKEKFVKTIFGSRSLKRTREAAQQFTLVARGLEGSSFGYSSVTM</sequence>